<dbReference type="Gene3D" id="2.40.50.90">
    <property type="match status" value="1"/>
</dbReference>
<evidence type="ECO:0000313" key="2">
    <source>
        <dbReference type="EMBL" id="VAX06103.1"/>
    </source>
</evidence>
<dbReference type="Pfam" id="PF00565">
    <property type="entry name" value="SNase"/>
    <property type="match status" value="1"/>
</dbReference>
<dbReference type="PROSITE" id="PS50830">
    <property type="entry name" value="TNASE_3"/>
    <property type="match status" value="1"/>
</dbReference>
<dbReference type="SUPFAM" id="SSF50199">
    <property type="entry name" value="Staphylococcal nuclease"/>
    <property type="match status" value="1"/>
</dbReference>
<sequence length="191" mass="20614">MNKKIPSLGFIAFLLFAAASAMADTKSLVLEAVEDGDTIIVMMNGKQERLQLAGIDAPEDVDNAKLKRDVKATKLDRQVLLTLGVDATSYLRSLLKRGDALQISGNFARRDRYGRVLVVAVDGDGHSINERMVQDGYAIVTPYGVIGAELKAKLEPLEADAIANRHGLWGKSRATAMVWSGRKNGSGSVSK</sequence>
<accession>A0A3B1B2D2</accession>
<name>A0A3B1B2D2_9ZZZZ</name>
<feature type="domain" description="TNase-like" evidence="1">
    <location>
        <begin position="24"/>
        <end position="171"/>
    </location>
</feature>
<organism evidence="2">
    <name type="scientific">hydrothermal vent metagenome</name>
    <dbReference type="NCBI Taxonomy" id="652676"/>
    <lineage>
        <taxon>unclassified sequences</taxon>
        <taxon>metagenomes</taxon>
        <taxon>ecological metagenomes</taxon>
    </lineage>
</organism>
<reference evidence="2" key="1">
    <citation type="submission" date="2018-06" db="EMBL/GenBank/DDBJ databases">
        <authorList>
            <person name="Zhirakovskaya E."/>
        </authorList>
    </citation>
    <scope>NUCLEOTIDE SEQUENCE</scope>
</reference>
<dbReference type="SMART" id="SM00318">
    <property type="entry name" value="SNc"/>
    <property type="match status" value="1"/>
</dbReference>
<dbReference type="InterPro" id="IPR016071">
    <property type="entry name" value="Staphylococal_nuclease_OB-fold"/>
</dbReference>
<dbReference type="InterPro" id="IPR035437">
    <property type="entry name" value="SNase_OB-fold_sf"/>
</dbReference>
<proteinExistence type="predicted"/>
<protein>
    <recommendedName>
        <fullName evidence="1">TNase-like domain-containing protein</fullName>
    </recommendedName>
</protein>
<dbReference type="EMBL" id="UOFX01000011">
    <property type="protein sequence ID" value="VAX06103.1"/>
    <property type="molecule type" value="Genomic_DNA"/>
</dbReference>
<evidence type="ECO:0000259" key="1">
    <source>
        <dbReference type="PROSITE" id="PS50830"/>
    </source>
</evidence>
<dbReference type="AlphaFoldDB" id="A0A3B1B2D2"/>
<gene>
    <name evidence="2" type="ORF">MNBD_GAMMA26-923</name>
</gene>